<dbReference type="Gene3D" id="1.10.150.20">
    <property type="entry name" value="5' to 3' exonuclease, C-terminal subdomain"/>
    <property type="match status" value="1"/>
</dbReference>
<name>A0A813Y3W7_9BILA</name>
<evidence type="ECO:0000256" key="3">
    <source>
        <dbReference type="ARBA" id="ARBA00022763"/>
    </source>
</evidence>
<evidence type="ECO:0000313" key="11">
    <source>
        <dbReference type="EMBL" id="CAF0963110.1"/>
    </source>
</evidence>
<dbReference type="OrthoDB" id="10262814at2759"/>
<dbReference type="Proteomes" id="UP000682733">
    <property type="component" value="Unassembled WGS sequence"/>
</dbReference>
<dbReference type="CDD" id="cd22325">
    <property type="entry name" value="ERCC1_C-like"/>
    <property type="match status" value="1"/>
</dbReference>
<dbReference type="Proteomes" id="UP000663829">
    <property type="component" value="Unassembled WGS sequence"/>
</dbReference>
<protein>
    <recommendedName>
        <fullName evidence="8">DNA excision repair protein ERCC-1</fullName>
    </recommendedName>
</protein>
<dbReference type="PANTHER" id="PTHR12749">
    <property type="entry name" value="EXCISION REPAIR CROSS-COMPLEMENTING 1 ERCC1"/>
    <property type="match status" value="1"/>
</dbReference>
<dbReference type="PANTHER" id="PTHR12749:SF0">
    <property type="entry name" value="DNA EXCISION REPAIR PROTEIN ERCC-1"/>
    <property type="match status" value="1"/>
</dbReference>
<evidence type="ECO:0000313" key="14">
    <source>
        <dbReference type="Proteomes" id="UP000663829"/>
    </source>
</evidence>
<dbReference type="EMBL" id="CAJNOQ010001186">
    <property type="protein sequence ID" value="CAF0875151.1"/>
    <property type="molecule type" value="Genomic_DNA"/>
</dbReference>
<dbReference type="GO" id="GO:0003684">
    <property type="term" value="F:damaged DNA binding"/>
    <property type="evidence" value="ECO:0007669"/>
    <property type="project" value="InterPro"/>
</dbReference>
<feature type="domain" description="ERCC1-like central" evidence="9">
    <location>
        <begin position="116"/>
        <end position="228"/>
    </location>
</feature>
<evidence type="ECO:0000256" key="6">
    <source>
        <dbReference type="ARBA" id="ARBA00023242"/>
    </source>
</evidence>
<comment type="subcellular location">
    <subcellularLocation>
        <location evidence="1">Nucleus</location>
    </subcellularLocation>
</comment>
<dbReference type="FunFam" id="1.10.150.20:FF:000017">
    <property type="entry name" value="DNA excision repair protein ERCC-1"/>
    <property type="match status" value="1"/>
</dbReference>
<keyword evidence="14" id="KW-1185">Reference proteome</keyword>
<dbReference type="GO" id="GO:0006302">
    <property type="term" value="P:double-strand break repair"/>
    <property type="evidence" value="ECO:0007669"/>
    <property type="project" value="UniProtKB-ARBA"/>
</dbReference>
<dbReference type="Proteomes" id="UP000681722">
    <property type="component" value="Unassembled WGS sequence"/>
</dbReference>
<comment type="similarity">
    <text evidence="2">Belongs to the ERCC1/RAD10/SWI10 family.</text>
</comment>
<evidence type="ECO:0000256" key="4">
    <source>
        <dbReference type="ARBA" id="ARBA00023125"/>
    </source>
</evidence>
<dbReference type="InterPro" id="IPR011335">
    <property type="entry name" value="Restrct_endonuc-II-like"/>
</dbReference>
<accession>A0A813Y3W7</accession>
<dbReference type="AlphaFoldDB" id="A0A813Y3W7"/>
<evidence type="ECO:0000256" key="7">
    <source>
        <dbReference type="ARBA" id="ARBA00054210"/>
    </source>
</evidence>
<evidence type="ECO:0000313" key="10">
    <source>
        <dbReference type="EMBL" id="CAF0875151.1"/>
    </source>
</evidence>
<dbReference type="GO" id="GO:0000110">
    <property type="term" value="C:nucleotide-excision repair factor 1 complex"/>
    <property type="evidence" value="ECO:0007669"/>
    <property type="project" value="TreeGrafter"/>
</dbReference>
<dbReference type="EMBL" id="CAJOBA010005189">
    <property type="protein sequence ID" value="CAF3735695.1"/>
    <property type="molecule type" value="Genomic_DNA"/>
</dbReference>
<evidence type="ECO:0000313" key="12">
    <source>
        <dbReference type="EMBL" id="CAF3662086.1"/>
    </source>
</evidence>
<evidence type="ECO:0000313" key="13">
    <source>
        <dbReference type="EMBL" id="CAF3735695.1"/>
    </source>
</evidence>
<proteinExistence type="inferred from homology"/>
<gene>
    <name evidence="10" type="ORF">GPM918_LOCUS7309</name>
    <name evidence="11" type="ORF">OVA965_LOCUS12739</name>
    <name evidence="12" type="ORF">SRO942_LOCUS7309</name>
    <name evidence="13" type="ORF">TMI583_LOCUS12742</name>
</gene>
<keyword evidence="5" id="KW-0234">DNA repair</keyword>
<reference evidence="10" key="1">
    <citation type="submission" date="2021-02" db="EMBL/GenBank/DDBJ databases">
        <authorList>
            <person name="Nowell W R."/>
        </authorList>
    </citation>
    <scope>NUCLEOTIDE SEQUENCE</scope>
</reference>
<dbReference type="GO" id="GO:0006289">
    <property type="term" value="P:nucleotide-excision repair"/>
    <property type="evidence" value="ECO:0007669"/>
    <property type="project" value="UniProtKB-ARBA"/>
</dbReference>
<dbReference type="GO" id="GO:0003697">
    <property type="term" value="F:single-stranded DNA binding"/>
    <property type="evidence" value="ECO:0007669"/>
    <property type="project" value="TreeGrafter"/>
</dbReference>
<dbReference type="SUPFAM" id="SSF52980">
    <property type="entry name" value="Restriction endonuclease-like"/>
    <property type="match status" value="1"/>
</dbReference>
<keyword evidence="6" id="KW-0539">Nucleus</keyword>
<dbReference type="InterPro" id="IPR004579">
    <property type="entry name" value="ERCC1/RAD10/SWI10"/>
</dbReference>
<dbReference type="GO" id="GO:0070522">
    <property type="term" value="C:ERCC4-ERCC1 complex"/>
    <property type="evidence" value="ECO:0007669"/>
    <property type="project" value="TreeGrafter"/>
</dbReference>
<evidence type="ECO:0000256" key="1">
    <source>
        <dbReference type="ARBA" id="ARBA00004123"/>
    </source>
</evidence>
<comment type="caution">
    <text evidence="10">The sequence shown here is derived from an EMBL/GenBank/DDBJ whole genome shotgun (WGS) entry which is preliminary data.</text>
</comment>
<dbReference type="FunFam" id="3.40.50.10130:FF:000001">
    <property type="entry name" value="DNA excision repair protein ERCC-1"/>
    <property type="match status" value="1"/>
</dbReference>
<dbReference type="Pfam" id="PF03834">
    <property type="entry name" value="Rad10"/>
    <property type="match status" value="1"/>
</dbReference>
<dbReference type="Proteomes" id="UP000677228">
    <property type="component" value="Unassembled WGS sequence"/>
</dbReference>
<dbReference type="Pfam" id="PF14520">
    <property type="entry name" value="HHH_5"/>
    <property type="match status" value="1"/>
</dbReference>
<sequence length="354" mass="40461">MYTIPDLDDSDDEFSTNKVPSLFKRSKIDEQPLEQQATIATNNDIIEEKKISSLNSTTIIENSTFNAYIPTADDDYSFPATATTSGGASNNNSHSEVPPIASTVPKKSSLSYAASLLVHSRQRGNPLLKYFRNVSWEYNDQILSDYQMSRTSCALYLSMRYHNLNPNYIYDRLKTKFPHDIKILLCQCDIKEPNHILKELARICLLSDFTLIVSWTDDESARYLETYKILENKSAEQLMERVENDYLTKLCDTLTTIKSVNKTDANTLLHAFGSLDSILNATQDQLNVCPGLGQLKAKRIYDAFHMPFLRQKRRLIVSQKLKEKNTQNEVVEIPDEDVYEQIEQIDVGDDSHDF</sequence>
<dbReference type="Gene3D" id="3.40.50.10130">
    <property type="match status" value="1"/>
</dbReference>
<evidence type="ECO:0000256" key="8">
    <source>
        <dbReference type="ARBA" id="ARBA00071993"/>
    </source>
</evidence>
<dbReference type="NCBIfam" id="TIGR00597">
    <property type="entry name" value="rad10"/>
    <property type="match status" value="1"/>
</dbReference>
<keyword evidence="3" id="KW-0227">DNA damage</keyword>
<evidence type="ECO:0000259" key="9">
    <source>
        <dbReference type="Pfam" id="PF03834"/>
    </source>
</evidence>
<evidence type="ECO:0000256" key="5">
    <source>
        <dbReference type="ARBA" id="ARBA00023204"/>
    </source>
</evidence>
<dbReference type="GO" id="GO:0032204">
    <property type="term" value="P:regulation of telomere maintenance"/>
    <property type="evidence" value="ECO:0007669"/>
    <property type="project" value="UniProtKB-ARBA"/>
</dbReference>
<dbReference type="SUPFAM" id="SSF47781">
    <property type="entry name" value="RuvA domain 2-like"/>
    <property type="match status" value="1"/>
</dbReference>
<dbReference type="GO" id="GO:0070914">
    <property type="term" value="P:UV-damage excision repair"/>
    <property type="evidence" value="ECO:0007669"/>
    <property type="project" value="TreeGrafter"/>
</dbReference>
<dbReference type="EMBL" id="CAJOBC010001186">
    <property type="protein sequence ID" value="CAF3662086.1"/>
    <property type="molecule type" value="Genomic_DNA"/>
</dbReference>
<keyword evidence="4" id="KW-0238">DNA-binding</keyword>
<dbReference type="EMBL" id="CAJNOK010005184">
    <property type="protein sequence ID" value="CAF0963110.1"/>
    <property type="molecule type" value="Genomic_DNA"/>
</dbReference>
<comment type="function">
    <text evidence="7">Non-catalytic component of a structure-specific DNA repair endonuclease responsible for the 5'-incision during DNA repair. Responsible, in conjunction with SLX4, for the first step in the repair of interstrand cross-links (ICL). Participates in the processing of anaphase bridge-generating DNA structures, which consist in incompletely processed DNA lesions arising during S or G2 phase, and can result in cytokinesis failure. Also required for homology-directed repair (HDR) of DNA double-strand breaks, in conjunction with SLX4.</text>
</comment>
<dbReference type="GO" id="GO:0006312">
    <property type="term" value="P:mitotic recombination"/>
    <property type="evidence" value="ECO:0007669"/>
    <property type="project" value="TreeGrafter"/>
</dbReference>
<evidence type="ECO:0000256" key="2">
    <source>
        <dbReference type="ARBA" id="ARBA00008283"/>
    </source>
</evidence>
<dbReference type="InterPro" id="IPR047260">
    <property type="entry name" value="ERCC1-like_central_dom"/>
</dbReference>
<organism evidence="10 14">
    <name type="scientific">Didymodactylos carnosus</name>
    <dbReference type="NCBI Taxonomy" id="1234261"/>
    <lineage>
        <taxon>Eukaryota</taxon>
        <taxon>Metazoa</taxon>
        <taxon>Spiralia</taxon>
        <taxon>Gnathifera</taxon>
        <taxon>Rotifera</taxon>
        <taxon>Eurotatoria</taxon>
        <taxon>Bdelloidea</taxon>
        <taxon>Philodinida</taxon>
        <taxon>Philodinidae</taxon>
        <taxon>Didymodactylos</taxon>
    </lineage>
</organism>
<dbReference type="InterPro" id="IPR010994">
    <property type="entry name" value="RuvA_2-like"/>
</dbReference>